<proteinExistence type="predicted"/>
<protein>
    <submittedName>
        <fullName evidence="1">Uncharacterized protein</fullName>
    </submittedName>
</protein>
<reference evidence="1" key="1">
    <citation type="submission" date="2019-04" db="EMBL/GenBank/DDBJ databases">
        <title>Friends and foes A comparative genomics study of 23 Aspergillus species from section Flavi.</title>
        <authorList>
            <consortium name="DOE Joint Genome Institute"/>
            <person name="Kjaerbolling I."/>
            <person name="Vesth T."/>
            <person name="Frisvad J.C."/>
            <person name="Nybo J.L."/>
            <person name="Theobald S."/>
            <person name="Kildgaard S."/>
            <person name="Isbrandt T."/>
            <person name="Kuo A."/>
            <person name="Sato A."/>
            <person name="Lyhne E.K."/>
            <person name="Kogle M.E."/>
            <person name="Wiebenga A."/>
            <person name="Kun R.S."/>
            <person name="Lubbers R.J."/>
            <person name="Makela M.R."/>
            <person name="Barry K."/>
            <person name="Chovatia M."/>
            <person name="Clum A."/>
            <person name="Daum C."/>
            <person name="Haridas S."/>
            <person name="He G."/>
            <person name="LaButti K."/>
            <person name="Lipzen A."/>
            <person name="Mondo S."/>
            <person name="Riley R."/>
            <person name="Salamov A."/>
            <person name="Simmons B.A."/>
            <person name="Magnuson J.K."/>
            <person name="Henrissat B."/>
            <person name="Mortensen U.H."/>
            <person name="Larsen T.O."/>
            <person name="Devries R.P."/>
            <person name="Grigoriev I.V."/>
            <person name="Machida M."/>
            <person name="Baker S.E."/>
            <person name="Andersen M.R."/>
        </authorList>
    </citation>
    <scope>NUCLEOTIDE SEQUENCE [LARGE SCALE GENOMIC DNA]</scope>
    <source>
        <strain evidence="1">CBS 121.62</strain>
    </source>
</reference>
<evidence type="ECO:0000313" key="1">
    <source>
        <dbReference type="EMBL" id="KAB8242108.1"/>
    </source>
</evidence>
<dbReference type="AlphaFoldDB" id="A0A5N6GJE4"/>
<organism evidence="1">
    <name type="scientific">Aspergillus flavus</name>
    <dbReference type="NCBI Taxonomy" id="5059"/>
    <lineage>
        <taxon>Eukaryota</taxon>
        <taxon>Fungi</taxon>
        <taxon>Dikarya</taxon>
        <taxon>Ascomycota</taxon>
        <taxon>Pezizomycotina</taxon>
        <taxon>Eurotiomycetes</taxon>
        <taxon>Eurotiomycetidae</taxon>
        <taxon>Eurotiales</taxon>
        <taxon>Aspergillaceae</taxon>
        <taxon>Aspergillus</taxon>
        <taxon>Aspergillus subgen. Circumdati</taxon>
    </lineage>
</organism>
<dbReference type="Proteomes" id="UP000325434">
    <property type="component" value="Unassembled WGS sequence"/>
</dbReference>
<gene>
    <name evidence="1" type="ORF">BDV35DRAFT_367312</name>
</gene>
<name>A0A5N6GJE4_ASPFL</name>
<sequence>MLKTAAPFLFTTLSPKTLALEYCIRKSDDKITHEDFIPSTDPICRMLIGCPINPSLRHILLFGPQLSQRDVQPQVGNSSRGEREICVGASTNYTMQEL</sequence>
<dbReference type="EMBL" id="ML734672">
    <property type="protein sequence ID" value="KAB8242108.1"/>
    <property type="molecule type" value="Genomic_DNA"/>
</dbReference>
<accession>A0A5N6GJE4</accession>